<evidence type="ECO:0000313" key="4">
    <source>
        <dbReference type="Proteomes" id="UP001152797"/>
    </source>
</evidence>
<accession>A0A9P1D3X4</accession>
<dbReference type="Proteomes" id="UP001152797">
    <property type="component" value="Unassembled WGS sequence"/>
</dbReference>
<dbReference type="EMBL" id="CAMXCT010003257">
    <property type="protein sequence ID" value="CAI4003379.1"/>
    <property type="molecule type" value="Genomic_DNA"/>
</dbReference>
<gene>
    <name evidence="2" type="ORF">C1SCF055_LOCUS29251</name>
</gene>
<dbReference type="OrthoDB" id="417231at2759"/>
<evidence type="ECO:0000313" key="3">
    <source>
        <dbReference type="EMBL" id="CAL4790691.1"/>
    </source>
</evidence>
<keyword evidence="1" id="KW-0812">Transmembrane</keyword>
<sequence>MASQRVLLPLIFIAGAIATCFVSGLAPGSTRVPRSARQAVPEAMELGSSINTALEVSTPGWWANIVTVVVPCSILIILYLQSEKRKYEEKMGIKK</sequence>
<evidence type="ECO:0000313" key="2">
    <source>
        <dbReference type="EMBL" id="CAI4003379.1"/>
    </source>
</evidence>
<dbReference type="GO" id="GO:0019684">
    <property type="term" value="P:photosynthesis, light reaction"/>
    <property type="evidence" value="ECO:0007669"/>
    <property type="project" value="InterPro"/>
</dbReference>
<reference evidence="2" key="1">
    <citation type="submission" date="2022-10" db="EMBL/GenBank/DDBJ databases">
        <authorList>
            <person name="Chen Y."/>
            <person name="Dougan E. K."/>
            <person name="Chan C."/>
            <person name="Rhodes N."/>
            <person name="Thang M."/>
        </authorList>
    </citation>
    <scope>NUCLEOTIDE SEQUENCE</scope>
</reference>
<proteinExistence type="predicted"/>
<evidence type="ECO:0000256" key="1">
    <source>
        <dbReference type="SAM" id="Phobius"/>
    </source>
</evidence>
<comment type="caution">
    <text evidence="2">The sequence shown here is derived from an EMBL/GenBank/DDBJ whole genome shotgun (WGS) entry which is preliminary data.</text>
</comment>
<dbReference type="AlphaFoldDB" id="A0A9P1D3X4"/>
<name>A0A9P1D3X4_9DINO</name>
<keyword evidence="1" id="KW-0472">Membrane</keyword>
<feature type="transmembrane region" description="Helical" evidence="1">
    <location>
        <begin position="7"/>
        <end position="26"/>
    </location>
</feature>
<keyword evidence="4" id="KW-1185">Reference proteome</keyword>
<reference evidence="3 4" key="2">
    <citation type="submission" date="2024-05" db="EMBL/GenBank/DDBJ databases">
        <authorList>
            <person name="Chen Y."/>
            <person name="Shah S."/>
            <person name="Dougan E. K."/>
            <person name="Thang M."/>
            <person name="Chan C."/>
        </authorList>
    </citation>
    <scope>NUCLEOTIDE SEQUENCE [LARGE SCALE GENOMIC DNA]</scope>
</reference>
<protein>
    <submittedName>
        <fullName evidence="2">Uncharacterized protein</fullName>
    </submittedName>
</protein>
<dbReference type="EMBL" id="CAMXCT030003257">
    <property type="protein sequence ID" value="CAL4790691.1"/>
    <property type="molecule type" value="Genomic_DNA"/>
</dbReference>
<dbReference type="InterPro" id="IPR037269">
    <property type="entry name" value="PSII_PsbM_sf"/>
</dbReference>
<keyword evidence="1" id="KW-1133">Transmembrane helix</keyword>
<dbReference type="EMBL" id="CAMXCT020003257">
    <property type="protein sequence ID" value="CAL1156754.1"/>
    <property type="molecule type" value="Genomic_DNA"/>
</dbReference>
<dbReference type="SUPFAM" id="SSF161033">
    <property type="entry name" value="Photosystem II reaction center protein M, PsbM"/>
    <property type="match status" value="1"/>
</dbReference>
<organism evidence="2">
    <name type="scientific">Cladocopium goreaui</name>
    <dbReference type="NCBI Taxonomy" id="2562237"/>
    <lineage>
        <taxon>Eukaryota</taxon>
        <taxon>Sar</taxon>
        <taxon>Alveolata</taxon>
        <taxon>Dinophyceae</taxon>
        <taxon>Suessiales</taxon>
        <taxon>Symbiodiniaceae</taxon>
        <taxon>Cladocopium</taxon>
    </lineage>
</organism>
<feature type="transmembrane region" description="Helical" evidence="1">
    <location>
        <begin position="61"/>
        <end position="80"/>
    </location>
</feature>